<dbReference type="EMBL" id="JACKWZ010000631">
    <property type="protein sequence ID" value="KAF9406165.1"/>
    <property type="molecule type" value="Genomic_DNA"/>
</dbReference>
<keyword evidence="2" id="KW-1185">Reference proteome</keyword>
<dbReference type="Gene3D" id="3.30.70.1820">
    <property type="entry name" value="L1 transposable element, RRM domain"/>
    <property type="match status" value="1"/>
</dbReference>
<comment type="caution">
    <text evidence="1">The sequence shown here is derived from an EMBL/GenBank/DDBJ whole genome shotgun (WGS) entry which is preliminary data.</text>
</comment>
<protein>
    <submittedName>
        <fullName evidence="1">Uncharacterized protein</fullName>
    </submittedName>
</protein>
<reference evidence="1" key="1">
    <citation type="submission" date="2020-08" db="EMBL/GenBank/DDBJ databases">
        <title>Spodoptera exigua strain:BAW_Kor-Di-RS1 Genome sequencing and assembly.</title>
        <authorList>
            <person name="Kim J."/>
            <person name="Nam H.Y."/>
            <person name="Kwon M."/>
            <person name="Choi J.H."/>
            <person name="Cho S.R."/>
            <person name="Kim G.-H."/>
        </authorList>
    </citation>
    <scope>NUCLEOTIDE SEQUENCE</scope>
    <source>
        <strain evidence="1">BAW_Kor-Di-RS1</strain>
        <tissue evidence="1">Whole-body</tissue>
    </source>
</reference>
<name>A0A835G594_SPOEX</name>
<evidence type="ECO:0000313" key="1">
    <source>
        <dbReference type="EMBL" id="KAF9406165.1"/>
    </source>
</evidence>
<proteinExistence type="predicted"/>
<accession>A0A835G594</accession>
<organism evidence="1 2">
    <name type="scientific">Spodoptera exigua</name>
    <name type="common">Beet armyworm</name>
    <name type="synonym">Noctua fulgens</name>
    <dbReference type="NCBI Taxonomy" id="7107"/>
    <lineage>
        <taxon>Eukaryota</taxon>
        <taxon>Metazoa</taxon>
        <taxon>Ecdysozoa</taxon>
        <taxon>Arthropoda</taxon>
        <taxon>Hexapoda</taxon>
        <taxon>Insecta</taxon>
        <taxon>Pterygota</taxon>
        <taxon>Neoptera</taxon>
        <taxon>Endopterygota</taxon>
        <taxon>Lepidoptera</taxon>
        <taxon>Glossata</taxon>
        <taxon>Ditrysia</taxon>
        <taxon>Noctuoidea</taxon>
        <taxon>Noctuidae</taxon>
        <taxon>Amphipyrinae</taxon>
        <taxon>Spodoptera</taxon>
    </lineage>
</organism>
<evidence type="ECO:0000313" key="2">
    <source>
        <dbReference type="Proteomes" id="UP000648187"/>
    </source>
</evidence>
<dbReference type="Proteomes" id="UP000648187">
    <property type="component" value="Unassembled WGS sequence"/>
</dbReference>
<sequence>MDHKLAVNLEVMQTLFKSRMDAYEDKLEKVSAAQSPTADLSSLQQEFMEFKEFVLRALTSFKSQIELLAQGYDRHETAMRRKVLLLHGVPEHRNEQVREVVGKVFSNEMKLAELGTSDIHVCHRLGSSSRSPRPILVRFFTTEHRQLVWDNKKLLKGTGITISEFLTQLRHRAFTAARKHFGLSNCWSVEGKIVIIAPDKSRHKIESSTQLQELVARFPSGCSSGDVPVPVDSSSPTRITAEPGARIQRRVRRRN</sequence>
<dbReference type="AlphaFoldDB" id="A0A835G594"/>
<gene>
    <name evidence="1" type="ORF">HW555_013364</name>
</gene>